<organism evidence="2 3">
    <name type="scientific">Acrocarpospora phusangensis</name>
    <dbReference type="NCBI Taxonomy" id="1070424"/>
    <lineage>
        <taxon>Bacteria</taxon>
        <taxon>Bacillati</taxon>
        <taxon>Actinomycetota</taxon>
        <taxon>Actinomycetes</taxon>
        <taxon>Streptosporangiales</taxon>
        <taxon>Streptosporangiaceae</taxon>
        <taxon>Acrocarpospora</taxon>
    </lineage>
</organism>
<accession>A0A919QHW8</accession>
<name>A0A919QHW8_9ACTN</name>
<proteinExistence type="predicted"/>
<gene>
    <name evidence="2" type="ORF">Aph01nite_75670</name>
</gene>
<keyword evidence="3" id="KW-1185">Reference proteome</keyword>
<comment type="caution">
    <text evidence="2">The sequence shown here is derived from an EMBL/GenBank/DDBJ whole genome shotgun (WGS) entry which is preliminary data.</text>
</comment>
<evidence type="ECO:0000313" key="2">
    <source>
        <dbReference type="EMBL" id="GIH29257.1"/>
    </source>
</evidence>
<dbReference type="EMBL" id="BOOA01000116">
    <property type="protein sequence ID" value="GIH29257.1"/>
    <property type="molecule type" value="Genomic_DNA"/>
</dbReference>
<feature type="region of interest" description="Disordered" evidence="1">
    <location>
        <begin position="33"/>
        <end position="64"/>
    </location>
</feature>
<dbReference type="Proteomes" id="UP000640052">
    <property type="component" value="Unassembled WGS sequence"/>
</dbReference>
<feature type="compositionally biased region" description="Polar residues" evidence="1">
    <location>
        <begin position="34"/>
        <end position="44"/>
    </location>
</feature>
<sequence>MKVGSWARSSPATTLTWQGWLVSTQMVAVEPSACRNSGPITRSATPKEYRRGTSPAHPDHEHDTLQIGEQGDLFRRLGIFPSGSGPGLDHR</sequence>
<protein>
    <submittedName>
        <fullName evidence="2">Uncharacterized protein</fullName>
    </submittedName>
</protein>
<reference evidence="2" key="1">
    <citation type="submission" date="2021-01" db="EMBL/GenBank/DDBJ databases">
        <title>Whole genome shotgun sequence of Acrocarpospora phusangensis NBRC 108782.</title>
        <authorList>
            <person name="Komaki H."/>
            <person name="Tamura T."/>
        </authorList>
    </citation>
    <scope>NUCLEOTIDE SEQUENCE</scope>
    <source>
        <strain evidence="2">NBRC 108782</strain>
    </source>
</reference>
<evidence type="ECO:0000313" key="3">
    <source>
        <dbReference type="Proteomes" id="UP000640052"/>
    </source>
</evidence>
<dbReference type="AlphaFoldDB" id="A0A919QHW8"/>
<feature type="compositionally biased region" description="Basic and acidic residues" evidence="1">
    <location>
        <begin position="45"/>
        <end position="64"/>
    </location>
</feature>
<evidence type="ECO:0000256" key="1">
    <source>
        <dbReference type="SAM" id="MobiDB-lite"/>
    </source>
</evidence>